<dbReference type="InterPro" id="IPR004839">
    <property type="entry name" value="Aminotransferase_I/II_large"/>
</dbReference>
<comment type="cofactor">
    <cofactor evidence="1">
        <name>pyridoxal 5'-phosphate</name>
        <dbReference type="ChEBI" id="CHEBI:597326"/>
    </cofactor>
</comment>
<keyword evidence="4 8" id="KW-0808">Transferase</keyword>
<dbReference type="InterPro" id="IPR015421">
    <property type="entry name" value="PyrdxlP-dep_Trfase_major"/>
</dbReference>
<keyword evidence="5" id="KW-0663">Pyridoxal phosphate</keyword>
<dbReference type="OrthoDB" id="691673at2759"/>
<feature type="region of interest" description="Disordered" evidence="6">
    <location>
        <begin position="149"/>
        <end position="171"/>
    </location>
</feature>
<dbReference type="EMBL" id="KE148155">
    <property type="protein sequence ID" value="EPE05740.1"/>
    <property type="molecule type" value="Genomic_DNA"/>
</dbReference>
<evidence type="ECO:0000259" key="7">
    <source>
        <dbReference type="Pfam" id="PF00155"/>
    </source>
</evidence>
<dbReference type="CDD" id="cd00609">
    <property type="entry name" value="AAT_like"/>
    <property type="match status" value="1"/>
</dbReference>
<dbReference type="InterPro" id="IPR050859">
    <property type="entry name" value="Class-I_PLP-dep_aminotransf"/>
</dbReference>
<name>S3CY02_OPHP1</name>
<dbReference type="GO" id="GO:1901605">
    <property type="term" value="P:alpha-amino acid metabolic process"/>
    <property type="evidence" value="ECO:0007669"/>
    <property type="project" value="TreeGrafter"/>
</dbReference>
<dbReference type="Proteomes" id="UP000016923">
    <property type="component" value="Unassembled WGS sequence"/>
</dbReference>
<proteinExistence type="inferred from homology"/>
<feature type="compositionally biased region" description="Low complexity" evidence="6">
    <location>
        <begin position="150"/>
        <end position="171"/>
    </location>
</feature>
<organism evidence="8 9">
    <name type="scientific">Ophiostoma piceae (strain UAMH 11346)</name>
    <name type="common">Sap stain fungus</name>
    <dbReference type="NCBI Taxonomy" id="1262450"/>
    <lineage>
        <taxon>Eukaryota</taxon>
        <taxon>Fungi</taxon>
        <taxon>Dikarya</taxon>
        <taxon>Ascomycota</taxon>
        <taxon>Pezizomycotina</taxon>
        <taxon>Sordariomycetes</taxon>
        <taxon>Sordariomycetidae</taxon>
        <taxon>Ophiostomatales</taxon>
        <taxon>Ophiostomataceae</taxon>
        <taxon>Ophiostoma</taxon>
    </lineage>
</organism>
<keyword evidence="9" id="KW-1185">Reference proteome</keyword>
<dbReference type="STRING" id="1262450.S3CY02"/>
<keyword evidence="3 8" id="KW-0032">Aminotransferase</keyword>
<dbReference type="Gene3D" id="3.40.640.10">
    <property type="entry name" value="Type I PLP-dependent aspartate aminotransferase-like (Major domain)"/>
    <property type="match status" value="1"/>
</dbReference>
<feature type="domain" description="Aminotransferase class I/classII large" evidence="7">
    <location>
        <begin position="197"/>
        <end position="475"/>
    </location>
</feature>
<evidence type="ECO:0000256" key="2">
    <source>
        <dbReference type="ARBA" id="ARBA00007441"/>
    </source>
</evidence>
<dbReference type="HOGENOM" id="CLU_017584_0_5_1"/>
<accession>S3CY02</accession>
<evidence type="ECO:0000256" key="3">
    <source>
        <dbReference type="ARBA" id="ARBA00022576"/>
    </source>
</evidence>
<evidence type="ECO:0000256" key="6">
    <source>
        <dbReference type="SAM" id="MobiDB-lite"/>
    </source>
</evidence>
<dbReference type="GO" id="GO:0030170">
    <property type="term" value="F:pyridoxal phosphate binding"/>
    <property type="evidence" value="ECO:0007669"/>
    <property type="project" value="InterPro"/>
</dbReference>
<dbReference type="eggNOG" id="KOG0634">
    <property type="taxonomic scope" value="Eukaryota"/>
</dbReference>
<evidence type="ECO:0000256" key="4">
    <source>
        <dbReference type="ARBA" id="ARBA00022679"/>
    </source>
</evidence>
<dbReference type="AlphaFoldDB" id="S3CY02"/>
<dbReference type="OMA" id="QREGILC"/>
<sequence>MAAMDFSIDALIESRLTGAAPSPDSDSALLSSSRSSLTFSSDASEDPCSASEVDLAGVKPAPRDLTHLYAETTKLRLPSKMKEYYKFFQIPGIGNLAGGLPNVQFFPYDTLEAKIAKPERWTPSPNKQGVDADDEDAVLVTDRVAAVNLTTTPSPSATTASPSSRAPSDRAAPAHLVIPKSAPPGATPINTIDLATALQYGSADGYPPLKAWIRQFTREHLHPNVPYKDGAEVILTVGATDGLNKTLELFVDDWSAARNDVTDRPGLLCETFVYGNVLSQIAPKGMQTVPVVADSGGMVAYGPGSLDDVLSNWDYSKGRRPHIMYTVTMGHNPTGVLLSLERRKQLYEVSSRFDIIIIEDDPYWYLQFPSAAVNEAASRSMAKPQNEIVPPDLTVNGQRSSGYEYLDSLVPSFLNVDVDGRVVRLDTFSKTVAPGCRLGWITAQPALIERFTRISETGTQQPSGFVQSLISELVMGPLPSSTGSDGSDDAADKPKTKSSFFGRKTVVKSASKSEPSFSGWQTDGWVRWLEGLRGEYERRMNRMCTILDEGSFQLKQGTPVRSTDADWGVITKTPLFSFDWPRGGMFLWLRMNFEAHPLWLAPRADADIASSINGEDSAVLDGPIFSLALMIMLSSKPQLVLVSPGSMFSATDEIRDEKGWAYFRLCFAAESDENIEACSKRFVAGVQKFWKIKKVQDFEDLLRTSPAAAADVAAAHEAGELGNLGAWLGC</sequence>
<protein>
    <submittedName>
        <fullName evidence="8">Aromatic amino acid aminotransferase</fullName>
    </submittedName>
</protein>
<evidence type="ECO:0000313" key="8">
    <source>
        <dbReference type="EMBL" id="EPE05740.1"/>
    </source>
</evidence>
<dbReference type="PANTHER" id="PTHR42790">
    <property type="entry name" value="AMINOTRANSFERASE"/>
    <property type="match status" value="1"/>
</dbReference>
<dbReference type="Pfam" id="PF00155">
    <property type="entry name" value="Aminotran_1_2"/>
    <property type="match status" value="1"/>
</dbReference>
<dbReference type="SUPFAM" id="SSF53383">
    <property type="entry name" value="PLP-dependent transferases"/>
    <property type="match status" value="1"/>
</dbReference>
<dbReference type="PANTHER" id="PTHR42790:SF1">
    <property type="entry name" value="AROMATIC AMINO ACID AMINOTRANSFERASE, HYPOTHETICAL (EUROFUNG)"/>
    <property type="match status" value="1"/>
</dbReference>
<dbReference type="GO" id="GO:0008483">
    <property type="term" value="F:transaminase activity"/>
    <property type="evidence" value="ECO:0007669"/>
    <property type="project" value="UniProtKB-KW"/>
</dbReference>
<evidence type="ECO:0000256" key="5">
    <source>
        <dbReference type="ARBA" id="ARBA00022898"/>
    </source>
</evidence>
<dbReference type="InterPro" id="IPR015424">
    <property type="entry name" value="PyrdxlP-dep_Trfase"/>
</dbReference>
<reference evidence="8 9" key="1">
    <citation type="journal article" date="2013" name="BMC Genomics">
        <title>The genome and transcriptome of the pine saprophyte Ophiostoma piceae, and a comparison with the bark beetle-associated pine pathogen Grosmannia clavigera.</title>
        <authorList>
            <person name="Haridas S."/>
            <person name="Wang Y."/>
            <person name="Lim L."/>
            <person name="Massoumi Alamouti S."/>
            <person name="Jackman S."/>
            <person name="Docking R."/>
            <person name="Robertson G."/>
            <person name="Birol I."/>
            <person name="Bohlmann J."/>
            <person name="Breuil C."/>
        </authorList>
    </citation>
    <scope>NUCLEOTIDE SEQUENCE [LARGE SCALE GENOMIC DNA]</scope>
    <source>
        <strain evidence="8 9">UAMH 11346</strain>
    </source>
</reference>
<comment type="similarity">
    <text evidence="2">Belongs to the class-I pyridoxal-phosphate-dependent aminotransferase family.</text>
</comment>
<evidence type="ECO:0000313" key="9">
    <source>
        <dbReference type="Proteomes" id="UP000016923"/>
    </source>
</evidence>
<dbReference type="VEuPathDB" id="FungiDB:F503_08271"/>
<gene>
    <name evidence="8" type="ORF">F503_08271</name>
</gene>
<feature type="region of interest" description="Disordered" evidence="6">
    <location>
        <begin position="477"/>
        <end position="497"/>
    </location>
</feature>
<evidence type="ECO:0000256" key="1">
    <source>
        <dbReference type="ARBA" id="ARBA00001933"/>
    </source>
</evidence>